<proteinExistence type="predicted"/>
<sequence>MNGWSWIEIIPPLPEKEAIEKLAEWKATQQAIGVPVNNESIRRDQILSSGKTVLIRYCLLHKEK</sequence>
<dbReference type="AlphaFoldDB" id="A0A518FK87"/>
<evidence type="ECO:0000313" key="2">
    <source>
        <dbReference type="Proteomes" id="UP000320839"/>
    </source>
</evidence>
<dbReference type="Proteomes" id="UP000320839">
    <property type="component" value="Chromosome"/>
</dbReference>
<reference evidence="1 2" key="1">
    <citation type="submission" date="2019-02" db="EMBL/GenBank/DDBJ databases">
        <title>Deep-cultivation of Planctomycetes and their phenomic and genomic characterization uncovers novel biology.</title>
        <authorList>
            <person name="Wiegand S."/>
            <person name="Jogler M."/>
            <person name="Boedeker C."/>
            <person name="Pinto D."/>
            <person name="Vollmers J."/>
            <person name="Rivas-Marin E."/>
            <person name="Kohn T."/>
            <person name="Peeters S.H."/>
            <person name="Heuer A."/>
            <person name="Rast P."/>
            <person name="Oberbeckmann S."/>
            <person name="Bunk B."/>
            <person name="Jeske O."/>
            <person name="Meyerdierks A."/>
            <person name="Storesund J.E."/>
            <person name="Kallscheuer N."/>
            <person name="Luecker S."/>
            <person name="Lage O.M."/>
            <person name="Pohl T."/>
            <person name="Merkel B.J."/>
            <person name="Hornburger P."/>
            <person name="Mueller R.-W."/>
            <person name="Bruemmer F."/>
            <person name="Labrenz M."/>
            <person name="Spormann A.M."/>
            <person name="Op den Camp H."/>
            <person name="Overmann J."/>
            <person name="Amann R."/>
            <person name="Jetten M.S.M."/>
            <person name="Mascher T."/>
            <person name="Medema M.H."/>
            <person name="Devos D.P."/>
            <person name="Kaster A.-K."/>
            <person name="Ovreas L."/>
            <person name="Rohde M."/>
            <person name="Galperin M.Y."/>
            <person name="Jogler C."/>
        </authorList>
    </citation>
    <scope>NUCLEOTIDE SEQUENCE [LARGE SCALE GENOMIC DNA]</scope>
    <source>
        <strain evidence="1 2">Pan153</strain>
    </source>
</reference>
<accession>A0A518FK87</accession>
<dbReference type="RefSeq" id="WP_145454569.1">
    <property type="nucleotide sequence ID" value="NZ_CP036317.1"/>
</dbReference>
<organism evidence="1 2">
    <name type="scientific">Gimesia panareensis</name>
    <dbReference type="NCBI Taxonomy" id="2527978"/>
    <lineage>
        <taxon>Bacteria</taxon>
        <taxon>Pseudomonadati</taxon>
        <taxon>Planctomycetota</taxon>
        <taxon>Planctomycetia</taxon>
        <taxon>Planctomycetales</taxon>
        <taxon>Planctomycetaceae</taxon>
        <taxon>Gimesia</taxon>
    </lineage>
</organism>
<gene>
    <name evidence="1" type="ORF">Pan153_13910</name>
</gene>
<dbReference type="EMBL" id="CP036317">
    <property type="protein sequence ID" value="QDV16759.1"/>
    <property type="molecule type" value="Genomic_DNA"/>
</dbReference>
<protein>
    <submittedName>
        <fullName evidence="1">Uncharacterized protein</fullName>
    </submittedName>
</protein>
<evidence type="ECO:0000313" key="1">
    <source>
        <dbReference type="EMBL" id="QDV16759.1"/>
    </source>
</evidence>
<name>A0A518FK87_9PLAN</name>